<organism evidence="3 4">
    <name type="scientific">Lentithecium fluviatile CBS 122367</name>
    <dbReference type="NCBI Taxonomy" id="1168545"/>
    <lineage>
        <taxon>Eukaryota</taxon>
        <taxon>Fungi</taxon>
        <taxon>Dikarya</taxon>
        <taxon>Ascomycota</taxon>
        <taxon>Pezizomycotina</taxon>
        <taxon>Dothideomycetes</taxon>
        <taxon>Pleosporomycetidae</taxon>
        <taxon>Pleosporales</taxon>
        <taxon>Massarineae</taxon>
        <taxon>Lentitheciaceae</taxon>
        <taxon>Lentithecium</taxon>
    </lineage>
</organism>
<dbReference type="Proteomes" id="UP000799291">
    <property type="component" value="Unassembled WGS sequence"/>
</dbReference>
<feature type="region of interest" description="Disordered" evidence="1">
    <location>
        <begin position="1"/>
        <end position="20"/>
    </location>
</feature>
<sequence length="343" mass="37346">MASPSSVLPSPPPTPADPNPLSMSASSILSRSTSLLPHPPPPSVLVTSYRTRLRDNPISVLALSTFALIATAAFLQHPFLIWGSKHDLCVLVLKTVCAYALVRLGYTLLAYFEWLDWTYVYKTGEVEDEAEKAILEASTTHADRNTSGRPATVEEVEEDVVIPPTPLLPSSMRTPGTNAPGTPSNPRTAFRVPLTRADPRPAHHSGILGPSPYPQRFMPTASTHNTNVSHQSSQSSPSDHTLRTANANTNAKAVFSPLFTVFNTFTSTTSSPSPNTTPTPIADPSNPVPLLRENQHPRKSGFNGTPAPLTFKHFNGNGFVENMERLREVRMRMSGPPIREEKE</sequence>
<feature type="region of interest" description="Disordered" evidence="1">
    <location>
        <begin position="267"/>
        <end position="306"/>
    </location>
</feature>
<keyword evidence="2" id="KW-1133">Transmembrane helix</keyword>
<dbReference type="EMBL" id="MU005636">
    <property type="protein sequence ID" value="KAF2676296.1"/>
    <property type="molecule type" value="Genomic_DNA"/>
</dbReference>
<feature type="compositionally biased region" description="Low complexity" evidence="1">
    <location>
        <begin position="229"/>
        <end position="238"/>
    </location>
</feature>
<feature type="region of interest" description="Disordered" evidence="1">
    <location>
        <begin position="219"/>
        <end position="243"/>
    </location>
</feature>
<evidence type="ECO:0000256" key="1">
    <source>
        <dbReference type="SAM" id="MobiDB-lite"/>
    </source>
</evidence>
<dbReference type="AlphaFoldDB" id="A0A6G1IDK9"/>
<proteinExistence type="predicted"/>
<evidence type="ECO:0000313" key="3">
    <source>
        <dbReference type="EMBL" id="KAF2676296.1"/>
    </source>
</evidence>
<feature type="region of interest" description="Disordered" evidence="1">
    <location>
        <begin position="139"/>
        <end position="158"/>
    </location>
</feature>
<gene>
    <name evidence="3" type="ORF">K458DRAFT_492507</name>
</gene>
<evidence type="ECO:0000313" key="4">
    <source>
        <dbReference type="Proteomes" id="UP000799291"/>
    </source>
</evidence>
<feature type="compositionally biased region" description="Pro residues" evidence="1">
    <location>
        <begin position="9"/>
        <end position="18"/>
    </location>
</feature>
<feature type="transmembrane region" description="Helical" evidence="2">
    <location>
        <begin position="58"/>
        <end position="79"/>
    </location>
</feature>
<reference evidence="3" key="1">
    <citation type="journal article" date="2020" name="Stud. Mycol.">
        <title>101 Dothideomycetes genomes: a test case for predicting lifestyles and emergence of pathogens.</title>
        <authorList>
            <person name="Haridas S."/>
            <person name="Albert R."/>
            <person name="Binder M."/>
            <person name="Bloem J."/>
            <person name="Labutti K."/>
            <person name="Salamov A."/>
            <person name="Andreopoulos B."/>
            <person name="Baker S."/>
            <person name="Barry K."/>
            <person name="Bills G."/>
            <person name="Bluhm B."/>
            <person name="Cannon C."/>
            <person name="Castanera R."/>
            <person name="Culley D."/>
            <person name="Daum C."/>
            <person name="Ezra D."/>
            <person name="Gonzalez J."/>
            <person name="Henrissat B."/>
            <person name="Kuo A."/>
            <person name="Liang C."/>
            <person name="Lipzen A."/>
            <person name="Lutzoni F."/>
            <person name="Magnuson J."/>
            <person name="Mondo S."/>
            <person name="Nolan M."/>
            <person name="Ohm R."/>
            <person name="Pangilinan J."/>
            <person name="Park H.-J."/>
            <person name="Ramirez L."/>
            <person name="Alfaro M."/>
            <person name="Sun H."/>
            <person name="Tritt A."/>
            <person name="Yoshinaga Y."/>
            <person name="Zwiers L.-H."/>
            <person name="Turgeon B."/>
            <person name="Goodwin S."/>
            <person name="Spatafora J."/>
            <person name="Crous P."/>
            <person name="Grigoriev I."/>
        </authorList>
    </citation>
    <scope>NUCLEOTIDE SEQUENCE</scope>
    <source>
        <strain evidence="3">CBS 122367</strain>
    </source>
</reference>
<accession>A0A6G1IDK9</accession>
<keyword evidence="2" id="KW-0812">Transmembrane</keyword>
<keyword evidence="2" id="KW-0472">Membrane</keyword>
<feature type="transmembrane region" description="Helical" evidence="2">
    <location>
        <begin position="91"/>
        <end position="112"/>
    </location>
</feature>
<name>A0A6G1IDK9_9PLEO</name>
<feature type="compositionally biased region" description="Polar residues" evidence="1">
    <location>
        <begin position="171"/>
        <end position="187"/>
    </location>
</feature>
<protein>
    <submittedName>
        <fullName evidence="3">Uncharacterized protein</fullName>
    </submittedName>
</protein>
<evidence type="ECO:0000256" key="2">
    <source>
        <dbReference type="SAM" id="Phobius"/>
    </source>
</evidence>
<feature type="region of interest" description="Disordered" evidence="1">
    <location>
        <begin position="164"/>
        <end position="188"/>
    </location>
</feature>
<keyword evidence="4" id="KW-1185">Reference proteome</keyword>
<feature type="compositionally biased region" description="Low complexity" evidence="1">
    <location>
        <begin position="267"/>
        <end position="280"/>
    </location>
</feature>